<comment type="subcellular location">
    <subcellularLocation>
        <location evidence="1">Endoplasmic reticulum membrane</location>
        <topology evidence="1">Multi-pass membrane protein</topology>
    </subcellularLocation>
</comment>
<feature type="region of interest" description="Disordered" evidence="9">
    <location>
        <begin position="264"/>
        <end position="417"/>
    </location>
</feature>
<comment type="similarity">
    <text evidence="2">Belongs to the RETREG family.</text>
</comment>
<evidence type="ECO:0000256" key="10">
    <source>
        <dbReference type="SAM" id="Phobius"/>
    </source>
</evidence>
<dbReference type="EMBL" id="JAJSOF020000011">
    <property type="protein sequence ID" value="KAJ4445443.1"/>
    <property type="molecule type" value="Genomic_DNA"/>
</dbReference>
<evidence type="ECO:0000256" key="3">
    <source>
        <dbReference type="ARBA" id="ARBA00022553"/>
    </source>
</evidence>
<keyword evidence="5" id="KW-0256">Endoplasmic reticulum</keyword>
<feature type="transmembrane region" description="Helical" evidence="10">
    <location>
        <begin position="58"/>
        <end position="76"/>
    </location>
</feature>
<feature type="compositionally biased region" description="Polar residues" evidence="9">
    <location>
        <begin position="288"/>
        <end position="301"/>
    </location>
</feature>
<keyword evidence="7" id="KW-0072">Autophagy</keyword>
<feature type="compositionally biased region" description="Acidic residues" evidence="9">
    <location>
        <begin position="353"/>
        <end position="362"/>
    </location>
</feature>
<evidence type="ECO:0000256" key="9">
    <source>
        <dbReference type="SAM" id="MobiDB-lite"/>
    </source>
</evidence>
<dbReference type="Pfam" id="PF24456">
    <property type="entry name" value="RHD_RETREG1-3"/>
    <property type="match status" value="1"/>
</dbReference>
<accession>A0ABQ8THT1</accession>
<evidence type="ECO:0000256" key="5">
    <source>
        <dbReference type="ARBA" id="ARBA00022824"/>
    </source>
</evidence>
<keyword evidence="13" id="KW-1185">Reference proteome</keyword>
<feature type="compositionally biased region" description="Basic and acidic residues" evidence="9">
    <location>
        <begin position="453"/>
        <end position="469"/>
    </location>
</feature>
<keyword evidence="6 10" id="KW-1133">Transmembrane helix</keyword>
<proteinExistence type="inferred from homology"/>
<keyword evidence="3" id="KW-0597">Phosphoprotein</keyword>
<dbReference type="PANTHER" id="PTHR28659">
    <property type="entry name" value="RETICULON-LIKE PROTEIN"/>
    <property type="match status" value="1"/>
</dbReference>
<evidence type="ECO:0000313" key="13">
    <source>
        <dbReference type="Proteomes" id="UP001148838"/>
    </source>
</evidence>
<feature type="compositionally biased region" description="Polar residues" evidence="9">
    <location>
        <begin position="366"/>
        <end position="375"/>
    </location>
</feature>
<dbReference type="InterPro" id="IPR043384">
    <property type="entry name" value="RETREG1/3"/>
</dbReference>
<evidence type="ECO:0000313" key="12">
    <source>
        <dbReference type="EMBL" id="KAJ4445443.1"/>
    </source>
</evidence>
<evidence type="ECO:0000256" key="2">
    <source>
        <dbReference type="ARBA" id="ARBA00006299"/>
    </source>
</evidence>
<evidence type="ECO:0000256" key="7">
    <source>
        <dbReference type="ARBA" id="ARBA00023006"/>
    </source>
</evidence>
<feature type="compositionally biased region" description="Low complexity" evidence="9">
    <location>
        <begin position="323"/>
        <end position="336"/>
    </location>
</feature>
<dbReference type="PANTHER" id="PTHR28659:SF2">
    <property type="entry name" value="RETICULON-LIKE PROTEIN"/>
    <property type="match status" value="1"/>
</dbReference>
<evidence type="ECO:0000256" key="8">
    <source>
        <dbReference type="ARBA" id="ARBA00023136"/>
    </source>
</evidence>
<feature type="domain" description="RETREG1-3/ARL6IP-like N-terminal reticulon-homology" evidence="11">
    <location>
        <begin position="41"/>
        <end position="224"/>
    </location>
</feature>
<dbReference type="Proteomes" id="UP001148838">
    <property type="component" value="Unassembled WGS sequence"/>
</dbReference>
<feature type="compositionally biased region" description="Polar residues" evidence="9">
    <location>
        <begin position="386"/>
        <end position="401"/>
    </location>
</feature>
<name>A0ABQ8THT1_PERAM</name>
<feature type="transmembrane region" description="Helical" evidence="10">
    <location>
        <begin position="195"/>
        <end position="215"/>
    </location>
</feature>
<evidence type="ECO:0000256" key="6">
    <source>
        <dbReference type="ARBA" id="ARBA00022989"/>
    </source>
</evidence>
<sequence length="485" mass="54030">MAITRRVTDWFSRVWHWKFTRNETAVRVVSEEEHLTKALGRFEPYVIRVQKVLIWEKPLISILCVIAVNLLFWLAVNFECRFYGFIFWMILAGFLYDMWVERIWPEISVAAEARMRSTDEWTPVHPSVLSVPEISHYLSQTHMLLKEYYTWLKNLRGDQPGLACSNILFSLQFCCGMSCCFIGLTLIGRAVPGPVIAYVLVMLLMTGPGVCIHLLPPSVIEKLQFFTTIFKIKGKDTDSEVEDYLPDQTGENLALLQLAGEPLDFEKDDDQDPSLNGTEDFGLDTETGDSSNTQTSFTTGVSVMPSHDEGSTDGLDVSEFDLASSTPSTSAPSQQQKKSESQQHSVHSRLDPDLSDTDDEDIAGINFQSSHFNGDSSDEDEKAFTQGLTFSEVGQSTQSPASVAKAREQPAPSGIGEMLTSSVMYAVSKNISSLGAMGQSLLSTVISSGTKQPEPKKQALRRRDERSSSDESEEDFEMISQDDLS</sequence>
<keyword evidence="4 10" id="KW-0812">Transmembrane</keyword>
<feature type="transmembrane region" description="Helical" evidence="10">
    <location>
        <begin position="167"/>
        <end position="189"/>
    </location>
</feature>
<protein>
    <recommendedName>
        <fullName evidence="11">RETREG1-3/ARL6IP-like N-terminal reticulon-homology domain-containing protein</fullName>
    </recommendedName>
</protein>
<organism evidence="12 13">
    <name type="scientific">Periplaneta americana</name>
    <name type="common">American cockroach</name>
    <name type="synonym">Blatta americana</name>
    <dbReference type="NCBI Taxonomy" id="6978"/>
    <lineage>
        <taxon>Eukaryota</taxon>
        <taxon>Metazoa</taxon>
        <taxon>Ecdysozoa</taxon>
        <taxon>Arthropoda</taxon>
        <taxon>Hexapoda</taxon>
        <taxon>Insecta</taxon>
        <taxon>Pterygota</taxon>
        <taxon>Neoptera</taxon>
        <taxon>Polyneoptera</taxon>
        <taxon>Dictyoptera</taxon>
        <taxon>Blattodea</taxon>
        <taxon>Blattoidea</taxon>
        <taxon>Blattidae</taxon>
        <taxon>Blattinae</taxon>
        <taxon>Periplaneta</taxon>
    </lineage>
</organism>
<dbReference type="InterPro" id="IPR057282">
    <property type="entry name" value="RETREG1-3-like_RHD"/>
</dbReference>
<reference evidence="12 13" key="1">
    <citation type="journal article" date="2022" name="Allergy">
        <title>Genome assembly and annotation of Periplaneta americana reveal a comprehensive cockroach allergen profile.</title>
        <authorList>
            <person name="Wang L."/>
            <person name="Xiong Q."/>
            <person name="Saelim N."/>
            <person name="Wang L."/>
            <person name="Nong W."/>
            <person name="Wan A.T."/>
            <person name="Shi M."/>
            <person name="Liu X."/>
            <person name="Cao Q."/>
            <person name="Hui J.H.L."/>
            <person name="Sookrung N."/>
            <person name="Leung T.F."/>
            <person name="Tungtrongchitr A."/>
            <person name="Tsui S.K.W."/>
        </authorList>
    </citation>
    <scope>NUCLEOTIDE SEQUENCE [LARGE SCALE GENOMIC DNA]</scope>
    <source>
        <strain evidence="12">PWHHKU_190912</strain>
    </source>
</reference>
<evidence type="ECO:0000259" key="11">
    <source>
        <dbReference type="Pfam" id="PF24456"/>
    </source>
</evidence>
<evidence type="ECO:0000256" key="1">
    <source>
        <dbReference type="ARBA" id="ARBA00004477"/>
    </source>
</evidence>
<gene>
    <name evidence="12" type="ORF">ANN_07248</name>
</gene>
<evidence type="ECO:0000256" key="4">
    <source>
        <dbReference type="ARBA" id="ARBA00022692"/>
    </source>
</evidence>
<comment type="caution">
    <text evidence="12">The sequence shown here is derived from an EMBL/GenBank/DDBJ whole genome shotgun (WGS) entry which is preliminary data.</text>
</comment>
<keyword evidence="8 10" id="KW-0472">Membrane</keyword>
<feature type="transmembrane region" description="Helical" evidence="10">
    <location>
        <begin position="82"/>
        <end position="100"/>
    </location>
</feature>
<feature type="region of interest" description="Disordered" evidence="9">
    <location>
        <begin position="445"/>
        <end position="485"/>
    </location>
</feature>